<evidence type="ECO:0000313" key="1">
    <source>
        <dbReference type="EMBL" id="KAG8045846.1"/>
    </source>
</evidence>
<dbReference type="EMBL" id="JAAALK010000290">
    <property type="protein sequence ID" value="KAG8045846.1"/>
    <property type="molecule type" value="Genomic_DNA"/>
</dbReference>
<reference evidence="1" key="2">
    <citation type="submission" date="2021-02" db="EMBL/GenBank/DDBJ databases">
        <authorList>
            <person name="Kimball J.A."/>
            <person name="Haas M.W."/>
            <person name="Macchietto M."/>
            <person name="Kono T."/>
            <person name="Duquette J."/>
            <person name="Shao M."/>
        </authorList>
    </citation>
    <scope>NUCLEOTIDE SEQUENCE</scope>
    <source>
        <tissue evidence="1">Fresh leaf tissue</tissue>
    </source>
</reference>
<sequence length="125" mass="14036">MNTCLSCSSPPAPRALVERHAARSRGERSVGGRVVCSRRRGPYGPPRAGTEAVDIEDLMGRRCGLLWKLGIKCDGPRLRRRMSDEEIDQRIGFLVRFFRSVFSRHVVSFLYNNCTVLSSFVFSGS</sequence>
<dbReference type="Proteomes" id="UP000729402">
    <property type="component" value="Unassembled WGS sequence"/>
</dbReference>
<proteinExistence type="predicted"/>
<keyword evidence="2" id="KW-1185">Reference proteome</keyword>
<dbReference type="AlphaFoldDB" id="A0A8J5RUZ4"/>
<gene>
    <name evidence="1" type="ORF">GUJ93_ZPchr0008g11727</name>
</gene>
<evidence type="ECO:0000313" key="2">
    <source>
        <dbReference type="Proteomes" id="UP000729402"/>
    </source>
</evidence>
<comment type="caution">
    <text evidence="1">The sequence shown here is derived from an EMBL/GenBank/DDBJ whole genome shotgun (WGS) entry which is preliminary data.</text>
</comment>
<accession>A0A8J5RUZ4</accession>
<protein>
    <submittedName>
        <fullName evidence="1">Uncharacterized protein</fullName>
    </submittedName>
</protein>
<name>A0A8J5RUZ4_ZIZPA</name>
<organism evidence="1 2">
    <name type="scientific">Zizania palustris</name>
    <name type="common">Northern wild rice</name>
    <dbReference type="NCBI Taxonomy" id="103762"/>
    <lineage>
        <taxon>Eukaryota</taxon>
        <taxon>Viridiplantae</taxon>
        <taxon>Streptophyta</taxon>
        <taxon>Embryophyta</taxon>
        <taxon>Tracheophyta</taxon>
        <taxon>Spermatophyta</taxon>
        <taxon>Magnoliopsida</taxon>
        <taxon>Liliopsida</taxon>
        <taxon>Poales</taxon>
        <taxon>Poaceae</taxon>
        <taxon>BOP clade</taxon>
        <taxon>Oryzoideae</taxon>
        <taxon>Oryzeae</taxon>
        <taxon>Zizaniinae</taxon>
        <taxon>Zizania</taxon>
    </lineage>
</organism>
<reference evidence="1" key="1">
    <citation type="journal article" date="2021" name="bioRxiv">
        <title>Whole Genome Assembly and Annotation of Northern Wild Rice, Zizania palustris L., Supports a Whole Genome Duplication in the Zizania Genus.</title>
        <authorList>
            <person name="Haas M."/>
            <person name="Kono T."/>
            <person name="Macchietto M."/>
            <person name="Millas R."/>
            <person name="McGilp L."/>
            <person name="Shao M."/>
            <person name="Duquette J."/>
            <person name="Hirsch C.N."/>
            <person name="Kimball J."/>
        </authorList>
    </citation>
    <scope>NUCLEOTIDE SEQUENCE</scope>
    <source>
        <tissue evidence="1">Fresh leaf tissue</tissue>
    </source>
</reference>